<dbReference type="Gene3D" id="1.10.3720.10">
    <property type="entry name" value="MetI-like"/>
    <property type="match status" value="1"/>
</dbReference>
<sequence>MVFQTAHLISVMPNLSAAALVNLRLALIIIAIALILGTALTILRSLKIAPVNAVIDVLISFIRGTPLLVQIFIFYYALPNAGLDLSAEVAGVLAISFNSAVFVSEIMRGSLPTIDPGQIEAATALGLRRHVIWLRVILPQLFRRTLPVLINESTIVVKGTALLSVITVVDVLRTAQQIASSTFRPFETLVGAAIVFLVINLAVSFVGMTLEARLAARRM</sequence>
<evidence type="ECO:0000259" key="10">
    <source>
        <dbReference type="PROSITE" id="PS50928"/>
    </source>
</evidence>
<evidence type="ECO:0000256" key="9">
    <source>
        <dbReference type="RuleBase" id="RU363032"/>
    </source>
</evidence>
<dbReference type="InterPro" id="IPR035906">
    <property type="entry name" value="MetI-like_sf"/>
</dbReference>
<comment type="caution">
    <text evidence="11">The sequence shown here is derived from an EMBL/GenBank/DDBJ whole genome shotgun (WGS) entry which is preliminary data.</text>
</comment>
<evidence type="ECO:0000313" key="11">
    <source>
        <dbReference type="EMBL" id="GEO14858.1"/>
    </source>
</evidence>
<dbReference type="RefSeq" id="WP_114187177.1">
    <property type="nucleotide sequence ID" value="NZ_BJYU01000031.1"/>
</dbReference>
<feature type="transmembrane region" description="Helical" evidence="9">
    <location>
        <begin position="20"/>
        <end position="43"/>
    </location>
</feature>
<evidence type="ECO:0000256" key="3">
    <source>
        <dbReference type="ARBA" id="ARBA00022448"/>
    </source>
</evidence>
<feature type="domain" description="ABC transmembrane type-1" evidence="10">
    <location>
        <begin position="19"/>
        <end position="207"/>
    </location>
</feature>
<protein>
    <submittedName>
        <fullName evidence="11">Amino acid ABC transporter permease</fullName>
    </submittedName>
</protein>
<comment type="similarity">
    <text evidence="2">Belongs to the binding-protein-dependent transport system permease family. HisMQ subfamily.</text>
</comment>
<feature type="transmembrane region" description="Helical" evidence="9">
    <location>
        <begin position="55"/>
        <end position="77"/>
    </location>
</feature>
<dbReference type="AlphaFoldDB" id="A0A512BS85"/>
<accession>A0A512BS85</accession>
<dbReference type="PROSITE" id="PS50928">
    <property type="entry name" value="ABC_TM1"/>
    <property type="match status" value="1"/>
</dbReference>
<keyword evidence="8 9" id="KW-0472">Membrane</keyword>
<dbReference type="GO" id="GO:0043190">
    <property type="term" value="C:ATP-binding cassette (ABC) transporter complex"/>
    <property type="evidence" value="ECO:0007669"/>
    <property type="project" value="InterPro"/>
</dbReference>
<evidence type="ECO:0000256" key="4">
    <source>
        <dbReference type="ARBA" id="ARBA00022475"/>
    </source>
</evidence>
<dbReference type="PANTHER" id="PTHR30614:SF0">
    <property type="entry name" value="L-CYSTINE TRANSPORT SYSTEM PERMEASE PROTEIN TCYL"/>
    <property type="match status" value="1"/>
</dbReference>
<dbReference type="Proteomes" id="UP000321085">
    <property type="component" value="Unassembled WGS sequence"/>
</dbReference>
<organism evidence="11 12">
    <name type="scientific">Microvirga aerophila</name>
    <dbReference type="NCBI Taxonomy" id="670291"/>
    <lineage>
        <taxon>Bacteria</taxon>
        <taxon>Pseudomonadati</taxon>
        <taxon>Pseudomonadota</taxon>
        <taxon>Alphaproteobacteria</taxon>
        <taxon>Hyphomicrobiales</taxon>
        <taxon>Methylobacteriaceae</taxon>
        <taxon>Microvirga</taxon>
    </lineage>
</organism>
<dbReference type="InterPro" id="IPR000515">
    <property type="entry name" value="MetI-like"/>
</dbReference>
<dbReference type="InterPro" id="IPR010065">
    <property type="entry name" value="AA_ABC_transptr_permease_3TM"/>
</dbReference>
<keyword evidence="5 9" id="KW-0812">Transmembrane</keyword>
<dbReference type="EMBL" id="BJYU01000031">
    <property type="protein sequence ID" value="GEO14858.1"/>
    <property type="molecule type" value="Genomic_DNA"/>
</dbReference>
<dbReference type="OrthoDB" id="9814550at2"/>
<name>A0A512BS85_9HYPH</name>
<keyword evidence="12" id="KW-1185">Reference proteome</keyword>
<dbReference type="NCBIfam" id="TIGR01726">
    <property type="entry name" value="HEQRo_perm_3TM"/>
    <property type="match status" value="1"/>
</dbReference>
<feature type="transmembrane region" description="Helical" evidence="9">
    <location>
        <begin position="89"/>
        <end position="107"/>
    </location>
</feature>
<feature type="transmembrane region" description="Helical" evidence="9">
    <location>
        <begin position="189"/>
        <end position="210"/>
    </location>
</feature>
<comment type="subcellular location">
    <subcellularLocation>
        <location evidence="1">Cell inner membrane</location>
        <topology evidence="1">Multi-pass membrane protein</topology>
    </subcellularLocation>
    <subcellularLocation>
        <location evidence="9">Cell membrane</location>
        <topology evidence="9">Multi-pass membrane protein</topology>
    </subcellularLocation>
</comment>
<evidence type="ECO:0000256" key="1">
    <source>
        <dbReference type="ARBA" id="ARBA00004429"/>
    </source>
</evidence>
<keyword evidence="6" id="KW-0029">Amino-acid transport</keyword>
<reference evidence="11 12" key="1">
    <citation type="submission" date="2019-07" db="EMBL/GenBank/DDBJ databases">
        <title>Whole genome shotgun sequence of Microvirga aerophila NBRC 106136.</title>
        <authorList>
            <person name="Hosoyama A."/>
            <person name="Uohara A."/>
            <person name="Ohji S."/>
            <person name="Ichikawa N."/>
        </authorList>
    </citation>
    <scope>NUCLEOTIDE SEQUENCE [LARGE SCALE GENOMIC DNA]</scope>
    <source>
        <strain evidence="11 12">NBRC 106136</strain>
    </source>
</reference>
<gene>
    <name evidence="11" type="ORF">MAE02_25540</name>
</gene>
<dbReference type="CDD" id="cd06261">
    <property type="entry name" value="TM_PBP2"/>
    <property type="match status" value="1"/>
</dbReference>
<dbReference type="GO" id="GO:0006865">
    <property type="term" value="P:amino acid transport"/>
    <property type="evidence" value="ECO:0007669"/>
    <property type="project" value="UniProtKB-KW"/>
</dbReference>
<dbReference type="GO" id="GO:0022857">
    <property type="term" value="F:transmembrane transporter activity"/>
    <property type="evidence" value="ECO:0007669"/>
    <property type="project" value="InterPro"/>
</dbReference>
<evidence type="ECO:0000256" key="7">
    <source>
        <dbReference type="ARBA" id="ARBA00022989"/>
    </source>
</evidence>
<dbReference type="PANTHER" id="PTHR30614">
    <property type="entry name" value="MEMBRANE COMPONENT OF AMINO ACID ABC TRANSPORTER"/>
    <property type="match status" value="1"/>
</dbReference>
<evidence type="ECO:0000256" key="5">
    <source>
        <dbReference type="ARBA" id="ARBA00022692"/>
    </source>
</evidence>
<dbReference type="InterPro" id="IPR043429">
    <property type="entry name" value="ArtM/GltK/GlnP/TcyL/YhdX-like"/>
</dbReference>
<dbReference type="SUPFAM" id="SSF161098">
    <property type="entry name" value="MetI-like"/>
    <property type="match status" value="1"/>
</dbReference>
<keyword evidence="4" id="KW-1003">Cell membrane</keyword>
<evidence type="ECO:0000256" key="6">
    <source>
        <dbReference type="ARBA" id="ARBA00022970"/>
    </source>
</evidence>
<proteinExistence type="inferred from homology"/>
<evidence type="ECO:0000313" key="12">
    <source>
        <dbReference type="Proteomes" id="UP000321085"/>
    </source>
</evidence>
<keyword evidence="3 9" id="KW-0813">Transport</keyword>
<evidence type="ECO:0000256" key="2">
    <source>
        <dbReference type="ARBA" id="ARBA00010072"/>
    </source>
</evidence>
<dbReference type="Pfam" id="PF00528">
    <property type="entry name" value="BPD_transp_1"/>
    <property type="match status" value="1"/>
</dbReference>
<evidence type="ECO:0000256" key="8">
    <source>
        <dbReference type="ARBA" id="ARBA00023136"/>
    </source>
</evidence>
<keyword evidence="7 9" id="KW-1133">Transmembrane helix</keyword>